<dbReference type="AlphaFoldDB" id="A0AA40LJJ7"/>
<evidence type="ECO:0000256" key="5">
    <source>
        <dbReference type="SAM" id="MobiDB-lite"/>
    </source>
</evidence>
<feature type="compositionally biased region" description="Basic and acidic residues" evidence="5">
    <location>
        <begin position="8"/>
        <end position="21"/>
    </location>
</feature>
<feature type="compositionally biased region" description="Basic and acidic residues" evidence="5">
    <location>
        <begin position="132"/>
        <end position="148"/>
    </location>
</feature>
<evidence type="ECO:0000313" key="6">
    <source>
        <dbReference type="EMBL" id="KAK1335130.1"/>
    </source>
</evidence>
<evidence type="ECO:0000313" key="7">
    <source>
        <dbReference type="Proteomes" id="UP001177744"/>
    </source>
</evidence>
<evidence type="ECO:0000256" key="4">
    <source>
        <dbReference type="ARBA" id="ARBA00035458"/>
    </source>
</evidence>
<feature type="region of interest" description="Disordered" evidence="5">
    <location>
        <begin position="132"/>
        <end position="155"/>
    </location>
</feature>
<dbReference type="Proteomes" id="UP001177744">
    <property type="component" value="Unassembled WGS sequence"/>
</dbReference>
<dbReference type="InterPro" id="IPR012678">
    <property type="entry name" value="Ribosomal_uL23/eL15/eS24_sf"/>
</dbReference>
<dbReference type="PANTHER" id="PTHR10496">
    <property type="entry name" value="40S RIBOSOMAL PROTEIN S24"/>
    <property type="match status" value="1"/>
</dbReference>
<protein>
    <recommendedName>
        <fullName evidence="3">Small ribosomal subunit protein eS24</fullName>
    </recommendedName>
    <alternativeName>
        <fullName evidence="4">40S ribosomal protein S24</fullName>
    </alternativeName>
</protein>
<dbReference type="GO" id="GO:0006412">
    <property type="term" value="P:translation"/>
    <property type="evidence" value="ECO:0007669"/>
    <property type="project" value="InterPro"/>
</dbReference>
<keyword evidence="2" id="KW-0687">Ribonucleoprotein</keyword>
<dbReference type="Gene3D" id="3.30.70.3370">
    <property type="match status" value="1"/>
</dbReference>
<name>A0AA40LJJ7_CNENI</name>
<dbReference type="Pfam" id="PF01282">
    <property type="entry name" value="Ribosomal_S24e"/>
    <property type="match status" value="1"/>
</dbReference>
<keyword evidence="7" id="KW-1185">Reference proteome</keyword>
<gene>
    <name evidence="6" type="ORF">QTO34_004710</name>
</gene>
<keyword evidence="1" id="KW-0689">Ribosomal protein</keyword>
<comment type="caution">
    <text evidence="6">The sequence shown here is derived from an EMBL/GenBank/DDBJ whole genome shotgun (WGS) entry which is preliminary data.</text>
</comment>
<dbReference type="GO" id="GO:0044391">
    <property type="term" value="C:ribosomal subunit"/>
    <property type="evidence" value="ECO:0007669"/>
    <property type="project" value="UniProtKB-ARBA"/>
</dbReference>
<dbReference type="EMBL" id="JAULJE010000014">
    <property type="protein sequence ID" value="KAK1335130.1"/>
    <property type="molecule type" value="Genomic_DNA"/>
</dbReference>
<dbReference type="SUPFAM" id="SSF54189">
    <property type="entry name" value="Ribosomal proteins S24e, L23 and L15e"/>
    <property type="match status" value="1"/>
</dbReference>
<proteinExistence type="predicted"/>
<evidence type="ECO:0000256" key="1">
    <source>
        <dbReference type="ARBA" id="ARBA00022980"/>
    </source>
</evidence>
<feature type="region of interest" description="Disordered" evidence="5">
    <location>
        <begin position="1"/>
        <end position="23"/>
    </location>
</feature>
<organism evidence="6 7">
    <name type="scientific">Cnephaeus nilssonii</name>
    <name type="common">Northern bat</name>
    <name type="synonym">Eptesicus nilssonii</name>
    <dbReference type="NCBI Taxonomy" id="3371016"/>
    <lineage>
        <taxon>Eukaryota</taxon>
        <taxon>Metazoa</taxon>
        <taxon>Chordata</taxon>
        <taxon>Craniata</taxon>
        <taxon>Vertebrata</taxon>
        <taxon>Euteleostomi</taxon>
        <taxon>Mammalia</taxon>
        <taxon>Eutheria</taxon>
        <taxon>Laurasiatheria</taxon>
        <taxon>Chiroptera</taxon>
        <taxon>Yangochiroptera</taxon>
        <taxon>Vespertilionidae</taxon>
        <taxon>Cnephaeus</taxon>
    </lineage>
</organism>
<evidence type="ECO:0000256" key="2">
    <source>
        <dbReference type="ARBA" id="ARBA00023274"/>
    </source>
</evidence>
<accession>A0AA40LJJ7</accession>
<evidence type="ECO:0000256" key="3">
    <source>
        <dbReference type="ARBA" id="ARBA00035149"/>
    </source>
</evidence>
<sequence>MGKRNNSQRKENMESPRKEISENEACNMTEKEFRVMVMEFIHRMDEKINNLCKNQEEMKSDIATIKNTMESFNSRLQEARRPNYIRPHQMSSVFGFRTHFGDGKTAGFGMNYDSWGYAKKNEPKHRLTRHPGLYERETSRAQRKEAKSRMKKVRGLQRPSLVLRKVSWRLDNRRSKDSSDFVCGDCADFS</sequence>
<reference evidence="6" key="1">
    <citation type="submission" date="2023-06" db="EMBL/GenBank/DDBJ databases">
        <title>Reference genome for the Northern bat (Eptesicus nilssonii), a most northern bat species.</title>
        <authorList>
            <person name="Laine V.N."/>
            <person name="Pulliainen A.T."/>
            <person name="Lilley T.M."/>
        </authorList>
    </citation>
    <scope>NUCLEOTIDE SEQUENCE</scope>
    <source>
        <strain evidence="6">BLF_Eptnil</strain>
        <tissue evidence="6">Kidney</tissue>
    </source>
</reference>
<dbReference type="InterPro" id="IPR001976">
    <property type="entry name" value="Ribosomal_eS24"/>
</dbReference>
<dbReference type="GO" id="GO:0003735">
    <property type="term" value="F:structural constituent of ribosome"/>
    <property type="evidence" value="ECO:0007669"/>
    <property type="project" value="InterPro"/>
</dbReference>
<dbReference type="InterPro" id="IPR053709">
    <property type="entry name" value="eRP_eS24_sf"/>
</dbReference>